<dbReference type="PANTHER" id="PTHR11699">
    <property type="entry name" value="ALDEHYDE DEHYDROGENASE-RELATED"/>
    <property type="match status" value="1"/>
</dbReference>
<dbReference type="Pfam" id="PF00171">
    <property type="entry name" value="Aldedh"/>
    <property type="match status" value="1"/>
</dbReference>
<dbReference type="Gene3D" id="3.40.309.10">
    <property type="entry name" value="Aldehyde Dehydrogenase, Chain A, domain 2"/>
    <property type="match status" value="1"/>
</dbReference>
<gene>
    <name evidence="2" type="ORF">UFOPK3773_01615</name>
</gene>
<sequence>MFIATFNRRGRSPQPQDGVILLGMAITDTATIPTTPTTPSTPSTPDTSVAEEVGAIVARARAAQEAIADWDQARVDALVTAVGWSIVRPDHAEALAQLAVDEGGFGTYADKLTKIQRRVNGLLADMRDMKTVGIVEEDPARGLVKIAKPVGVVAALIPTTGPDATPPMKVLMALKGRNAIVIAPHPRTRKTSELAVGFMRAACAQVGAPEDLVLSLSSPSIDKTRELMRQADVIVATGGAAMVKAAYSSGTPAYGVGVGNSVHVIDETADLADAAAMIVAGKTFDLATSCLADNSLVVADAVYDDLMQRLLASGGYLCNADEKARLQAAMWPDGGHIPSLDVIAKPAATIAALAGIEVPADTAFLMVEENGTGPDHPFSGEKLSVVLAIYRYGSDIQEAVDVINAITAYQGLGHTCGIHTSTDAHVDALAFGTRTARVMVNQNLNEGAGSARNGLPFTLSLSCGTWGGNITTENVNARHFVNLTWVSRTIAPKAFTEQDLFGAHWDTHGK</sequence>
<dbReference type="SUPFAM" id="SSF53720">
    <property type="entry name" value="ALDH-like"/>
    <property type="match status" value="1"/>
</dbReference>
<dbReference type="CDD" id="cd07122">
    <property type="entry name" value="ALDH_F20_ACDH"/>
    <property type="match status" value="1"/>
</dbReference>
<dbReference type="InterPro" id="IPR015590">
    <property type="entry name" value="Aldehyde_DH_dom"/>
</dbReference>
<dbReference type="Gene3D" id="3.40.605.10">
    <property type="entry name" value="Aldehyde Dehydrogenase, Chain A, domain 1"/>
    <property type="match status" value="1"/>
</dbReference>
<dbReference type="InterPro" id="IPR016163">
    <property type="entry name" value="Ald_DH_C"/>
</dbReference>
<reference evidence="2" key="1">
    <citation type="submission" date="2020-05" db="EMBL/GenBank/DDBJ databases">
        <authorList>
            <person name="Chiriac C."/>
            <person name="Salcher M."/>
            <person name="Ghai R."/>
            <person name="Kavagutti S V."/>
        </authorList>
    </citation>
    <scope>NUCLEOTIDE SEQUENCE</scope>
</reference>
<protein>
    <submittedName>
        <fullName evidence="2">Unannotated protein</fullName>
    </submittedName>
</protein>
<dbReference type="InterPro" id="IPR016161">
    <property type="entry name" value="Ald_DH/histidinol_DH"/>
</dbReference>
<feature type="domain" description="Aldehyde dehydrogenase" evidence="1">
    <location>
        <begin position="36"/>
        <end position="312"/>
    </location>
</feature>
<dbReference type="EMBL" id="CAFBNF010000205">
    <property type="protein sequence ID" value="CAB4954760.1"/>
    <property type="molecule type" value="Genomic_DNA"/>
</dbReference>
<evidence type="ECO:0000313" key="2">
    <source>
        <dbReference type="EMBL" id="CAB4954760.1"/>
    </source>
</evidence>
<dbReference type="InterPro" id="IPR016162">
    <property type="entry name" value="Ald_DH_N"/>
</dbReference>
<organism evidence="2">
    <name type="scientific">freshwater metagenome</name>
    <dbReference type="NCBI Taxonomy" id="449393"/>
    <lineage>
        <taxon>unclassified sequences</taxon>
        <taxon>metagenomes</taxon>
        <taxon>ecological metagenomes</taxon>
    </lineage>
</organism>
<name>A0A6J7KF24_9ZZZZ</name>
<evidence type="ECO:0000259" key="1">
    <source>
        <dbReference type="Pfam" id="PF00171"/>
    </source>
</evidence>
<dbReference type="GO" id="GO:0016620">
    <property type="term" value="F:oxidoreductase activity, acting on the aldehyde or oxo group of donors, NAD or NADP as acceptor"/>
    <property type="evidence" value="ECO:0007669"/>
    <property type="project" value="InterPro"/>
</dbReference>
<accession>A0A6J7KF24</accession>
<proteinExistence type="predicted"/>
<dbReference type="AlphaFoldDB" id="A0A6J7KF24"/>